<comment type="caution">
    <text evidence="1">The sequence shown here is derived from an EMBL/GenBank/DDBJ whole genome shotgun (WGS) entry which is preliminary data.</text>
</comment>
<dbReference type="EMBL" id="BLXT01004186">
    <property type="protein sequence ID" value="GFO10627.1"/>
    <property type="molecule type" value="Genomic_DNA"/>
</dbReference>
<organism evidence="1 2">
    <name type="scientific">Plakobranchus ocellatus</name>
    <dbReference type="NCBI Taxonomy" id="259542"/>
    <lineage>
        <taxon>Eukaryota</taxon>
        <taxon>Metazoa</taxon>
        <taxon>Spiralia</taxon>
        <taxon>Lophotrochozoa</taxon>
        <taxon>Mollusca</taxon>
        <taxon>Gastropoda</taxon>
        <taxon>Heterobranchia</taxon>
        <taxon>Euthyneura</taxon>
        <taxon>Panpulmonata</taxon>
        <taxon>Sacoglossa</taxon>
        <taxon>Placobranchoidea</taxon>
        <taxon>Plakobranchidae</taxon>
        <taxon>Plakobranchus</taxon>
    </lineage>
</organism>
<accession>A0AAV4ATI8</accession>
<gene>
    <name evidence="1" type="ORF">PoB_003713200</name>
</gene>
<dbReference type="Proteomes" id="UP000735302">
    <property type="component" value="Unassembled WGS sequence"/>
</dbReference>
<dbReference type="AlphaFoldDB" id="A0AAV4ATI8"/>
<name>A0AAV4ATI8_9GAST</name>
<evidence type="ECO:0000313" key="2">
    <source>
        <dbReference type="Proteomes" id="UP000735302"/>
    </source>
</evidence>
<protein>
    <submittedName>
        <fullName evidence="1">Uncharacterized protein</fullName>
    </submittedName>
</protein>
<proteinExistence type="predicted"/>
<reference evidence="1 2" key="1">
    <citation type="journal article" date="2021" name="Elife">
        <title>Chloroplast acquisition without the gene transfer in kleptoplastic sea slugs, Plakobranchus ocellatus.</title>
        <authorList>
            <person name="Maeda T."/>
            <person name="Takahashi S."/>
            <person name="Yoshida T."/>
            <person name="Shimamura S."/>
            <person name="Takaki Y."/>
            <person name="Nagai Y."/>
            <person name="Toyoda A."/>
            <person name="Suzuki Y."/>
            <person name="Arimoto A."/>
            <person name="Ishii H."/>
            <person name="Satoh N."/>
            <person name="Nishiyama T."/>
            <person name="Hasebe M."/>
            <person name="Maruyama T."/>
            <person name="Minagawa J."/>
            <person name="Obokata J."/>
            <person name="Shigenobu S."/>
        </authorList>
    </citation>
    <scope>NUCLEOTIDE SEQUENCE [LARGE SCALE GENOMIC DNA]</scope>
</reference>
<keyword evidence="2" id="KW-1185">Reference proteome</keyword>
<sequence length="112" mass="12204">MASMSCRYKVSPWGIVAHPAGHAVAVSRHSNNTCGTSHLSQHAFSLHFRFLRPGPYDRGGVGAASEVHAGLGNGAWLVGMLQFGLRSEQENHRINNTSHAVHHHWTTDTAKQ</sequence>
<evidence type="ECO:0000313" key="1">
    <source>
        <dbReference type="EMBL" id="GFO10627.1"/>
    </source>
</evidence>